<name>A0ABV8KJP7_9ACTN</name>
<dbReference type="EMBL" id="JBHSBN010000005">
    <property type="protein sequence ID" value="MFC4106229.1"/>
    <property type="molecule type" value="Genomic_DNA"/>
</dbReference>
<accession>A0ABV8KJP7</accession>
<protein>
    <submittedName>
        <fullName evidence="1">Right-handed parallel beta-helix repeat-containing protein</fullName>
    </submittedName>
</protein>
<organism evidence="1 2">
    <name type="scientific">Micromonospora zhanjiangensis</name>
    <dbReference type="NCBI Taxonomy" id="1522057"/>
    <lineage>
        <taxon>Bacteria</taxon>
        <taxon>Bacillati</taxon>
        <taxon>Actinomycetota</taxon>
        <taxon>Actinomycetes</taxon>
        <taxon>Micromonosporales</taxon>
        <taxon>Micromonosporaceae</taxon>
        <taxon>Micromonospora</taxon>
    </lineage>
</organism>
<proteinExistence type="predicted"/>
<dbReference type="RefSeq" id="WP_377543810.1">
    <property type="nucleotide sequence ID" value="NZ_JBHSBN010000005.1"/>
</dbReference>
<dbReference type="Proteomes" id="UP001595868">
    <property type="component" value="Unassembled WGS sequence"/>
</dbReference>
<comment type="caution">
    <text evidence="1">The sequence shown here is derived from an EMBL/GenBank/DDBJ whole genome shotgun (WGS) entry which is preliminary data.</text>
</comment>
<dbReference type="SUPFAM" id="SSF51126">
    <property type="entry name" value="Pectin lyase-like"/>
    <property type="match status" value="1"/>
</dbReference>
<dbReference type="InterPro" id="IPR011050">
    <property type="entry name" value="Pectin_lyase_fold/virulence"/>
</dbReference>
<gene>
    <name evidence="1" type="ORF">ACFOX0_09805</name>
</gene>
<evidence type="ECO:0000313" key="2">
    <source>
        <dbReference type="Proteomes" id="UP001595868"/>
    </source>
</evidence>
<evidence type="ECO:0000313" key="1">
    <source>
        <dbReference type="EMBL" id="MFC4106229.1"/>
    </source>
</evidence>
<keyword evidence="2" id="KW-1185">Reference proteome</keyword>
<reference evidence="2" key="1">
    <citation type="journal article" date="2019" name="Int. J. Syst. Evol. Microbiol.">
        <title>The Global Catalogue of Microorganisms (GCM) 10K type strain sequencing project: providing services to taxonomists for standard genome sequencing and annotation.</title>
        <authorList>
            <consortium name="The Broad Institute Genomics Platform"/>
            <consortium name="The Broad Institute Genome Sequencing Center for Infectious Disease"/>
            <person name="Wu L."/>
            <person name="Ma J."/>
        </authorList>
    </citation>
    <scope>NUCLEOTIDE SEQUENCE [LARGE SCALE GENOMIC DNA]</scope>
    <source>
        <strain evidence="2">2902at01</strain>
    </source>
</reference>
<sequence length="381" mass="36846">MPCDPDRLIAAISLANAGGAAILQLADNCTYSLSTVGVGAAANDGLPVITQPISIVGNNTSIVRAASAAAFRLFDVGVGGSLSLKGLTLNGGQVTATGTQGATGTEGGGAILVRAGGSLTVENTSVSRNAVLGAGAGGGAIANYGTAEIKTSNVTFNTSTGDGGGILNAGLLRLTDVNLTDDRSTAGNGGGLANAAGGNALLVRTTVSNDTAAGNGGGIFAAGGSITQVQDSEISEDTALGNGGGIFNLGAFTLLGSTVHRNDAITNGGGVYNNGQFVSEDSTVSDNTANQAGGGILNGAAGTLVLRRDEISRNSAGTTGGGIANLGGTISEIGTTVIDNSAVTGPGGIFSTTPLTVDAQSLAIRNRPSNCTAGVVPNCFG</sequence>